<evidence type="ECO:0000256" key="4">
    <source>
        <dbReference type="ARBA" id="ARBA00022862"/>
    </source>
</evidence>
<keyword evidence="6" id="KW-1015">Disulfide bond</keyword>
<evidence type="ECO:0000256" key="5">
    <source>
        <dbReference type="ARBA" id="ARBA00023002"/>
    </source>
</evidence>
<dbReference type="EC" id="1.11.1.24" evidence="2"/>
<name>A0A1R1PQF4_ZANCU</name>
<proteinExistence type="inferred from homology"/>
<organism evidence="12 13">
    <name type="scientific">Zancudomyces culisetae</name>
    <name type="common">Gut fungus</name>
    <name type="synonym">Smittium culisetae</name>
    <dbReference type="NCBI Taxonomy" id="1213189"/>
    <lineage>
        <taxon>Eukaryota</taxon>
        <taxon>Fungi</taxon>
        <taxon>Fungi incertae sedis</taxon>
        <taxon>Zoopagomycota</taxon>
        <taxon>Kickxellomycotina</taxon>
        <taxon>Harpellomycetes</taxon>
        <taxon>Harpellales</taxon>
        <taxon>Legeriomycetaceae</taxon>
        <taxon>Zancudomyces</taxon>
    </lineage>
</organism>
<keyword evidence="3 9" id="KW-0575">Peroxidase</keyword>
<dbReference type="FunFam" id="3.40.30.10:FF:000003">
    <property type="entry name" value="Peroxiredoxin 1"/>
    <property type="match status" value="1"/>
</dbReference>
<dbReference type="Proteomes" id="UP000188320">
    <property type="component" value="Unassembled WGS sequence"/>
</dbReference>
<dbReference type="InterPro" id="IPR000866">
    <property type="entry name" value="AhpC/TSA"/>
</dbReference>
<comment type="similarity">
    <text evidence="1">Belongs to the peroxiredoxin family. AhpC/Prx1 subfamily.</text>
</comment>
<keyword evidence="5 9" id="KW-0560">Oxidoreductase</keyword>
<dbReference type="PIRSF" id="PIRSF000239">
    <property type="entry name" value="AHPC"/>
    <property type="match status" value="1"/>
</dbReference>
<dbReference type="InterPro" id="IPR019479">
    <property type="entry name" value="Peroxiredoxin_C"/>
</dbReference>
<dbReference type="EMBL" id="LSSK01000514">
    <property type="protein sequence ID" value="OMH83102.1"/>
    <property type="molecule type" value="Genomic_DNA"/>
</dbReference>
<feature type="domain" description="Thioredoxin" evidence="11">
    <location>
        <begin position="3"/>
        <end position="161"/>
    </location>
</feature>
<evidence type="ECO:0000259" key="11">
    <source>
        <dbReference type="PROSITE" id="PS51352"/>
    </source>
</evidence>
<evidence type="ECO:0000256" key="3">
    <source>
        <dbReference type="ARBA" id="ARBA00022559"/>
    </source>
</evidence>
<dbReference type="InterPro" id="IPR013766">
    <property type="entry name" value="Thioredoxin_domain"/>
</dbReference>
<gene>
    <name evidence="12" type="ORF">AX774_g3400</name>
</gene>
<dbReference type="SUPFAM" id="SSF52833">
    <property type="entry name" value="Thioredoxin-like"/>
    <property type="match status" value="1"/>
</dbReference>
<dbReference type="GO" id="GO:0008379">
    <property type="term" value="F:thioredoxin peroxidase activity"/>
    <property type="evidence" value="ECO:0007669"/>
    <property type="project" value="TreeGrafter"/>
</dbReference>
<evidence type="ECO:0000256" key="10">
    <source>
        <dbReference type="PIRSR" id="PIRSR000239-1"/>
    </source>
</evidence>
<dbReference type="GO" id="GO:0006979">
    <property type="term" value="P:response to oxidative stress"/>
    <property type="evidence" value="ECO:0007669"/>
    <property type="project" value="TreeGrafter"/>
</dbReference>
<dbReference type="Pfam" id="PF10417">
    <property type="entry name" value="1-cysPrx_C"/>
    <property type="match status" value="1"/>
</dbReference>
<evidence type="ECO:0000313" key="13">
    <source>
        <dbReference type="Proteomes" id="UP000188320"/>
    </source>
</evidence>
<dbReference type="GO" id="GO:0033554">
    <property type="term" value="P:cellular response to stress"/>
    <property type="evidence" value="ECO:0007669"/>
    <property type="project" value="TreeGrafter"/>
</dbReference>
<dbReference type="PROSITE" id="PS51352">
    <property type="entry name" value="THIOREDOXIN_2"/>
    <property type="match status" value="1"/>
</dbReference>
<dbReference type="GO" id="GO:0045454">
    <property type="term" value="P:cell redox homeostasis"/>
    <property type="evidence" value="ECO:0007669"/>
    <property type="project" value="TreeGrafter"/>
</dbReference>
<dbReference type="GO" id="GO:0005829">
    <property type="term" value="C:cytosol"/>
    <property type="evidence" value="ECO:0007669"/>
    <property type="project" value="TreeGrafter"/>
</dbReference>
<evidence type="ECO:0000256" key="7">
    <source>
        <dbReference type="ARBA" id="ARBA00023284"/>
    </source>
</evidence>
<evidence type="ECO:0000256" key="6">
    <source>
        <dbReference type="ARBA" id="ARBA00023157"/>
    </source>
</evidence>
<dbReference type="AlphaFoldDB" id="A0A1R1PQF4"/>
<protein>
    <recommendedName>
        <fullName evidence="2">thioredoxin-dependent peroxiredoxin</fullName>
        <ecNumber evidence="2">1.11.1.24</ecNumber>
    </recommendedName>
</protein>
<comment type="caution">
    <text evidence="12">The sequence shown here is derived from an EMBL/GenBank/DDBJ whole genome shotgun (WGS) entry which is preliminary data.</text>
</comment>
<dbReference type="OrthoDB" id="185659at2759"/>
<evidence type="ECO:0000256" key="1">
    <source>
        <dbReference type="ARBA" id="ARBA00009796"/>
    </source>
</evidence>
<comment type="function">
    <text evidence="9">Thiol-specific peroxidase that catalyzes the reduction of hydrogen peroxide and organic hydroperoxides to water and alcohols, respectively.</text>
</comment>
<reference evidence="13" key="1">
    <citation type="submission" date="2017-01" db="EMBL/GenBank/DDBJ databases">
        <authorList>
            <person name="Wang Y."/>
            <person name="White M."/>
            <person name="Kvist S."/>
            <person name="Moncalvo J.-M."/>
        </authorList>
    </citation>
    <scope>NUCLEOTIDE SEQUENCE [LARGE SCALE GENOMIC DNA]</scope>
    <source>
        <strain evidence="13">COL-18-3</strain>
    </source>
</reference>
<sequence>MVLKPNSLAPQFKAQAIYDGEFTEVSMSDYKGKYLIVFFYPLDFTFVCPTEIIAFSQKAEEFKKRGVEVLGISCDSAYSHFQWTSMERHEGGVGQLNFPLVSDFNKEISRSFEILDEEEGTAYRGLYLIDKEQKIRCMMINDNPVGRSVDEALRLVDALQFTDIHGEVCPVNWQKGQDTIVPEAKESKKFFNKTYD</sequence>
<keyword evidence="13" id="KW-1185">Reference proteome</keyword>
<evidence type="ECO:0000313" key="12">
    <source>
        <dbReference type="EMBL" id="OMH83102.1"/>
    </source>
</evidence>
<dbReference type="InterPro" id="IPR024706">
    <property type="entry name" value="Peroxiredoxin_AhpC-typ"/>
</dbReference>
<evidence type="ECO:0000256" key="2">
    <source>
        <dbReference type="ARBA" id="ARBA00013017"/>
    </source>
</evidence>
<dbReference type="InterPro" id="IPR050217">
    <property type="entry name" value="Peroxiredoxin"/>
</dbReference>
<keyword evidence="4 9" id="KW-0049">Antioxidant</keyword>
<comment type="catalytic activity">
    <reaction evidence="8">
        <text>a hydroperoxide + [thioredoxin]-dithiol = an alcohol + [thioredoxin]-disulfide + H2O</text>
        <dbReference type="Rhea" id="RHEA:62620"/>
        <dbReference type="Rhea" id="RHEA-COMP:10698"/>
        <dbReference type="Rhea" id="RHEA-COMP:10700"/>
        <dbReference type="ChEBI" id="CHEBI:15377"/>
        <dbReference type="ChEBI" id="CHEBI:29950"/>
        <dbReference type="ChEBI" id="CHEBI:30879"/>
        <dbReference type="ChEBI" id="CHEBI:35924"/>
        <dbReference type="ChEBI" id="CHEBI:50058"/>
        <dbReference type="EC" id="1.11.1.24"/>
    </reaction>
</comment>
<accession>A0A1R1PQF4</accession>
<feature type="active site" description="Cysteine sulfenic acid (-SOH) intermediate; for peroxidase activity" evidence="10">
    <location>
        <position position="48"/>
    </location>
</feature>
<dbReference type="Pfam" id="PF00578">
    <property type="entry name" value="AhpC-TSA"/>
    <property type="match status" value="1"/>
</dbReference>
<keyword evidence="7 9" id="KW-0676">Redox-active center</keyword>
<dbReference type="PANTHER" id="PTHR10681:SF128">
    <property type="entry name" value="THIOREDOXIN-DEPENDENT PEROXIDE REDUCTASE, MITOCHONDRIAL"/>
    <property type="match status" value="1"/>
</dbReference>
<dbReference type="CDD" id="cd03015">
    <property type="entry name" value="PRX_Typ2cys"/>
    <property type="match status" value="1"/>
</dbReference>
<dbReference type="Gene3D" id="3.40.30.10">
    <property type="entry name" value="Glutaredoxin"/>
    <property type="match status" value="1"/>
</dbReference>
<evidence type="ECO:0000256" key="9">
    <source>
        <dbReference type="PIRNR" id="PIRNR000239"/>
    </source>
</evidence>
<dbReference type="GO" id="GO:0042744">
    <property type="term" value="P:hydrogen peroxide catabolic process"/>
    <property type="evidence" value="ECO:0007669"/>
    <property type="project" value="TreeGrafter"/>
</dbReference>
<dbReference type="InterPro" id="IPR036249">
    <property type="entry name" value="Thioredoxin-like_sf"/>
</dbReference>
<evidence type="ECO:0000256" key="8">
    <source>
        <dbReference type="ARBA" id="ARBA00049091"/>
    </source>
</evidence>
<dbReference type="PANTHER" id="PTHR10681">
    <property type="entry name" value="THIOREDOXIN PEROXIDASE"/>
    <property type="match status" value="1"/>
</dbReference>